<reference evidence="3" key="1">
    <citation type="journal article" date="2019" name="Int. J. Syst. Evol. Microbiol.">
        <title>The Global Catalogue of Microorganisms (GCM) 10K type strain sequencing project: providing services to taxonomists for standard genome sequencing and annotation.</title>
        <authorList>
            <consortium name="The Broad Institute Genomics Platform"/>
            <consortium name="The Broad Institute Genome Sequencing Center for Infectious Disease"/>
            <person name="Wu L."/>
            <person name="Ma J."/>
        </authorList>
    </citation>
    <scope>NUCLEOTIDE SEQUENCE [LARGE SCALE GENOMIC DNA]</scope>
    <source>
        <strain evidence="3">JCM 14549</strain>
    </source>
</reference>
<dbReference type="Pfam" id="PF09709">
    <property type="entry name" value="Cas_Csd1"/>
    <property type="match status" value="1"/>
</dbReference>
<evidence type="ECO:0000313" key="2">
    <source>
        <dbReference type="EMBL" id="GAA2058221.1"/>
    </source>
</evidence>
<protein>
    <submittedName>
        <fullName evidence="2">Type I-C CRISPR-associated protein Cas8c/Csd1</fullName>
    </submittedName>
</protein>
<comment type="caution">
    <text evidence="2">The sequence shown here is derived from an EMBL/GenBank/DDBJ whole genome shotgun (WGS) entry which is preliminary data.</text>
</comment>
<evidence type="ECO:0000256" key="1">
    <source>
        <dbReference type="SAM" id="MobiDB-lite"/>
    </source>
</evidence>
<feature type="region of interest" description="Disordered" evidence="1">
    <location>
        <begin position="580"/>
        <end position="607"/>
    </location>
</feature>
<accession>A0ABP5GX29</accession>
<evidence type="ECO:0000313" key="3">
    <source>
        <dbReference type="Proteomes" id="UP001403094"/>
    </source>
</evidence>
<keyword evidence="3" id="KW-1185">Reference proteome</keyword>
<proteinExistence type="predicted"/>
<gene>
    <name evidence="2" type="primary">cas8c</name>
    <name evidence="2" type="ORF">GCM10009757_37800</name>
</gene>
<sequence length="607" mass="67065">MLLQALNDFAARSAGQLPAAYYREKTVHWVLRIAEDGRSAEVQGEGPLPPKRRAEALIEQVPHVQRSGTKVPPYLLVDTAEFVLQVPKSATGEAEEEKAAAEAERRHAAWRELALAWARRAPDDPAAVALHTYLTHPGTSRAVVPERVEAKDMVAVRVGPQWLHALPSVQEHWAGEVRRRKGDRTERSGLCLVCGTHAPLLSTIPEPIKKGAVPTAGGSNEGQLISINATAQGRQGITQLANTPICHTCGGRAMASLNHLLASDRHSRRFRDHGALVWWTRHGTSDDEIDALMNDEADEGVVARAIDSIQDRPTPYAVEAVDADLFYGLTLGLNNARIVVRDWIDVPVPALRANWGRWFAEHGLFDGWTGRTQWAPIWRMAQACGRFDGARYVKDSVPRGLEHGFLHAALRGLPLPARTLPLVLQRIQADRRIDLPRAALLRLILNRPFDRDGTTSVTNTPEKLDENSTDPSYTAGRIFYVLEEVQRQALHNLNASLRDKHFRTAMIAPLTTLTQLTANSIAHFKRLSRDNPKAGTALMNRLTALQDKLDRPLPQHLTPLEQARFVLGYFHQRQAALEAVAQHKKNKGTGTDAEADGPSESESESAS</sequence>
<name>A0ABP5GX29_9ACTN</name>
<dbReference type="EMBL" id="BAAANQ010000007">
    <property type="protein sequence ID" value="GAA2058221.1"/>
    <property type="molecule type" value="Genomic_DNA"/>
</dbReference>
<dbReference type="Proteomes" id="UP001403094">
    <property type="component" value="Unassembled WGS sequence"/>
</dbReference>
<organism evidence="2 3">
    <name type="scientific">Streptomyces cheonanensis</name>
    <dbReference type="NCBI Taxonomy" id="312720"/>
    <lineage>
        <taxon>Bacteria</taxon>
        <taxon>Bacillati</taxon>
        <taxon>Actinomycetota</taxon>
        <taxon>Actinomycetes</taxon>
        <taxon>Kitasatosporales</taxon>
        <taxon>Streptomycetaceae</taxon>
        <taxon>Streptomyces</taxon>
    </lineage>
</organism>
<feature type="compositionally biased region" description="Acidic residues" evidence="1">
    <location>
        <begin position="593"/>
        <end position="607"/>
    </location>
</feature>
<dbReference type="RefSeq" id="WP_346071129.1">
    <property type="nucleotide sequence ID" value="NZ_BAAANQ010000007.1"/>
</dbReference>
<dbReference type="NCBIfam" id="TIGR01863">
    <property type="entry name" value="cas_Csd1"/>
    <property type="match status" value="1"/>
</dbReference>
<dbReference type="InterPro" id="IPR010144">
    <property type="entry name" value="CRISPR-assoc_prot_Csd1-typ"/>
</dbReference>